<sequence>MGLIALKADILDLPDQAKVLQTVIAKKTQDNQPITPTPEKTATLKPAGKTQTTPGVTETPTNTTETKETSKPTQPNNTSTH</sequence>
<proteinExistence type="predicted"/>
<evidence type="ECO:0000313" key="3">
    <source>
        <dbReference type="Proteomes" id="UP000578252"/>
    </source>
</evidence>
<protein>
    <submittedName>
        <fullName evidence="2">Uncharacterized protein</fullName>
    </submittedName>
</protein>
<reference evidence="2 3" key="1">
    <citation type="submission" date="2020-04" db="EMBL/GenBank/DDBJ databases">
        <title>Antimicrobial susceptibility and clonality of vaginal-derived multi-drug resistant Mobiluncus isolates in China.</title>
        <authorList>
            <person name="Zhang X."/>
        </authorList>
    </citation>
    <scope>NUCLEOTIDE SEQUENCE [LARGE SCALE GENOMIC DNA]</scope>
    <source>
        <strain evidence="2 3">13</strain>
    </source>
</reference>
<gene>
    <name evidence="2" type="ORF">HHJ78_06675</name>
</gene>
<comment type="caution">
    <text evidence="2">The sequence shown here is derived from an EMBL/GenBank/DDBJ whole genome shotgun (WGS) entry which is preliminary data.</text>
</comment>
<dbReference type="Proteomes" id="UP000578252">
    <property type="component" value="Unassembled WGS sequence"/>
</dbReference>
<feature type="compositionally biased region" description="Polar residues" evidence="1">
    <location>
        <begin position="30"/>
        <end position="40"/>
    </location>
</feature>
<organism evidence="2 3">
    <name type="scientific">Mobiluncus mulieris</name>
    <dbReference type="NCBI Taxonomy" id="2052"/>
    <lineage>
        <taxon>Bacteria</taxon>
        <taxon>Bacillati</taxon>
        <taxon>Actinomycetota</taxon>
        <taxon>Actinomycetes</taxon>
        <taxon>Actinomycetales</taxon>
        <taxon>Actinomycetaceae</taxon>
        <taxon>Mobiluncus</taxon>
    </lineage>
</organism>
<feature type="compositionally biased region" description="Low complexity" evidence="1">
    <location>
        <begin position="49"/>
        <end position="64"/>
    </location>
</feature>
<feature type="region of interest" description="Disordered" evidence="1">
    <location>
        <begin position="28"/>
        <end position="81"/>
    </location>
</feature>
<name>A0A7Y0U1R4_9ACTO</name>
<evidence type="ECO:0000313" key="2">
    <source>
        <dbReference type="EMBL" id="NMW65217.1"/>
    </source>
</evidence>
<evidence type="ECO:0000256" key="1">
    <source>
        <dbReference type="SAM" id="MobiDB-lite"/>
    </source>
</evidence>
<dbReference type="EMBL" id="JABCUR010000005">
    <property type="protein sequence ID" value="NMW65217.1"/>
    <property type="molecule type" value="Genomic_DNA"/>
</dbReference>
<accession>A0A7Y0U1R4</accession>
<dbReference type="AlphaFoldDB" id="A0A7Y0U1R4"/>